<name>C6T2L0_SOYBN</name>
<accession>C6T2L0</accession>
<reference evidence="5" key="3">
    <citation type="submission" date="2018-02" db="UniProtKB">
        <authorList>
            <consortium name="EnsemblPlants"/>
        </authorList>
    </citation>
    <scope>IDENTIFICATION</scope>
    <source>
        <strain evidence="5">Williams 82</strain>
    </source>
</reference>
<reference evidence="3" key="1">
    <citation type="submission" date="2009-08" db="EMBL/GenBank/DDBJ databases">
        <authorList>
            <person name="Cheung F."/>
            <person name="Xiao Y."/>
            <person name="Chan A."/>
            <person name="Moskal W."/>
            <person name="Town C.D."/>
        </authorList>
    </citation>
    <scope>NUCLEOTIDE SEQUENCE</scope>
</reference>
<dbReference type="HOGENOM" id="CLU_098106_4_1_1"/>
<keyword evidence="6" id="KW-1185">Reference proteome</keyword>
<dbReference type="Gramene" id="KRH53592">
    <property type="protein sequence ID" value="KRH53592"/>
    <property type="gene ID" value="GLYMA_06G134000"/>
</dbReference>
<reference evidence="4 5" key="2">
    <citation type="journal article" date="2010" name="Nature">
        <title>Genome sequence of the palaeopolyploid soybean.</title>
        <authorList>
            <person name="Schmutz J."/>
            <person name="Cannon S.B."/>
            <person name="Schlueter J."/>
            <person name="Ma J."/>
            <person name="Mitros T."/>
            <person name="Nelson W."/>
            <person name="Hyten D.L."/>
            <person name="Song Q."/>
            <person name="Thelen J.J."/>
            <person name="Cheng J."/>
            <person name="Xu D."/>
            <person name="Hellsten U."/>
            <person name="May G.D."/>
            <person name="Yu Y."/>
            <person name="Sakurai T."/>
            <person name="Umezawa T."/>
            <person name="Bhattacharyya M.K."/>
            <person name="Sandhu D."/>
            <person name="Valliyodan B."/>
            <person name="Lindquist E."/>
            <person name="Peto M."/>
            <person name="Grant D."/>
            <person name="Shu S."/>
            <person name="Goodstein D."/>
            <person name="Barry K."/>
            <person name="Futrell-Griggs M."/>
            <person name="Abernathy B."/>
            <person name="Du J."/>
            <person name="Tian Z."/>
            <person name="Zhu L."/>
            <person name="Gill N."/>
            <person name="Joshi T."/>
            <person name="Libault M."/>
            <person name="Sethuraman A."/>
            <person name="Zhang X.-C."/>
            <person name="Shinozaki K."/>
            <person name="Nguyen H.T."/>
            <person name="Wing R.A."/>
            <person name="Cregan P."/>
            <person name="Specht J."/>
            <person name="Grimwood J."/>
            <person name="Rokhsar D."/>
            <person name="Stacey G."/>
            <person name="Shoemaker R.C."/>
            <person name="Jackson S.A."/>
        </authorList>
    </citation>
    <scope>NUCLEOTIDE SEQUENCE [LARGE SCALE GENOMIC DNA]</scope>
    <source>
        <strain evidence="5">cv. Williams 82</strain>
        <tissue evidence="4">Callus</tissue>
    </source>
</reference>
<dbReference type="Proteomes" id="UP000008827">
    <property type="component" value="Chromosome 6"/>
</dbReference>
<dbReference type="InterPro" id="IPR003676">
    <property type="entry name" value="SAUR_fam"/>
</dbReference>
<comment type="similarity">
    <text evidence="1">Belongs to the ARG7 family.</text>
</comment>
<protein>
    <submittedName>
        <fullName evidence="3 5">Uncharacterized protein</fullName>
    </submittedName>
</protein>
<dbReference type="RefSeq" id="NP_001235246.1">
    <property type="nucleotide sequence ID" value="NM_001248317.2"/>
</dbReference>
<dbReference type="PANTHER" id="PTHR31374">
    <property type="entry name" value="AUXIN-INDUCED PROTEIN-LIKE-RELATED"/>
    <property type="match status" value="1"/>
</dbReference>
<dbReference type="KEGG" id="gmx:100526867"/>
<evidence type="ECO:0000256" key="2">
    <source>
        <dbReference type="SAM" id="MobiDB-lite"/>
    </source>
</evidence>
<dbReference type="GeneID" id="100526867"/>
<dbReference type="OrthoDB" id="1026046at2759"/>
<dbReference type="PANTHER" id="PTHR31374:SF15">
    <property type="entry name" value="AUXIN-RESPONSIVE PROTEIN SAUR32-LIKE"/>
    <property type="match status" value="1"/>
</dbReference>
<dbReference type="eggNOG" id="ENOG502S2B3">
    <property type="taxonomic scope" value="Eukaryota"/>
</dbReference>
<evidence type="ECO:0000313" key="5">
    <source>
        <dbReference type="EnsemblPlants" id="KRH53592"/>
    </source>
</evidence>
<organism evidence="3">
    <name type="scientific">Glycine max</name>
    <name type="common">Soybean</name>
    <name type="synonym">Glycine hispida</name>
    <dbReference type="NCBI Taxonomy" id="3847"/>
    <lineage>
        <taxon>Eukaryota</taxon>
        <taxon>Viridiplantae</taxon>
        <taxon>Streptophyta</taxon>
        <taxon>Embryophyta</taxon>
        <taxon>Tracheophyta</taxon>
        <taxon>Spermatophyta</taxon>
        <taxon>Magnoliopsida</taxon>
        <taxon>eudicotyledons</taxon>
        <taxon>Gunneridae</taxon>
        <taxon>Pentapetalae</taxon>
        <taxon>rosids</taxon>
        <taxon>fabids</taxon>
        <taxon>Fabales</taxon>
        <taxon>Fabaceae</taxon>
        <taxon>Papilionoideae</taxon>
        <taxon>50 kb inversion clade</taxon>
        <taxon>NPAAA clade</taxon>
        <taxon>indigoferoid/millettioid clade</taxon>
        <taxon>Phaseoleae</taxon>
        <taxon>Glycine</taxon>
        <taxon>Glycine subgen. Soja</taxon>
    </lineage>
</organism>
<dbReference type="EMBL" id="BT091669">
    <property type="protein sequence ID" value="ACU15876.1"/>
    <property type="molecule type" value="mRNA"/>
</dbReference>
<gene>
    <name evidence="5" type="primary">LOC100526867</name>
    <name evidence="4" type="ORF">GLYMA_06G134000</name>
</gene>
<feature type="compositionally biased region" description="Basic residues" evidence="2">
    <location>
        <begin position="9"/>
        <end position="25"/>
    </location>
</feature>
<feature type="region of interest" description="Disordered" evidence="2">
    <location>
        <begin position="1"/>
        <end position="25"/>
    </location>
</feature>
<dbReference type="AlphaFoldDB" id="C6T2L0"/>
<evidence type="ECO:0000256" key="1">
    <source>
        <dbReference type="ARBA" id="ARBA00006974"/>
    </source>
</evidence>
<evidence type="ECO:0000313" key="6">
    <source>
        <dbReference type="Proteomes" id="UP000008827"/>
    </source>
</evidence>
<dbReference type="Pfam" id="PF02519">
    <property type="entry name" value="Auxin_inducible"/>
    <property type="match status" value="1"/>
</dbReference>
<dbReference type="EMBL" id="CM000839">
    <property type="protein sequence ID" value="KRH53592.1"/>
    <property type="molecule type" value="Genomic_DNA"/>
</dbReference>
<proteinExistence type="evidence at transcript level"/>
<dbReference type="OMA" id="HKGPINI"/>
<dbReference type="PaxDb" id="3847-GLYMA06G13910.1"/>
<evidence type="ECO:0000313" key="3">
    <source>
        <dbReference type="EMBL" id="ACU15876.1"/>
    </source>
</evidence>
<reference evidence="4" key="4">
    <citation type="submission" date="2018-07" db="EMBL/GenBank/DDBJ databases">
        <title>WGS assembly of Glycine max.</title>
        <authorList>
            <person name="Schmutz J."/>
            <person name="Cannon S."/>
            <person name="Schlueter J."/>
            <person name="Ma J."/>
            <person name="Mitros T."/>
            <person name="Nelson W."/>
            <person name="Hyten D."/>
            <person name="Song Q."/>
            <person name="Thelen J."/>
            <person name="Cheng J."/>
            <person name="Xu D."/>
            <person name="Hellsten U."/>
            <person name="May G."/>
            <person name="Yu Y."/>
            <person name="Sakurai T."/>
            <person name="Umezawa T."/>
            <person name="Bhattacharyya M."/>
            <person name="Sandhu D."/>
            <person name="Valliyodan B."/>
            <person name="Lindquist E."/>
            <person name="Peto M."/>
            <person name="Grant D."/>
            <person name="Shu S."/>
            <person name="Goodstein D."/>
            <person name="Barry K."/>
            <person name="Futrell-Griggs M."/>
            <person name="Abernathy B."/>
            <person name="Du J."/>
            <person name="Tian Z."/>
            <person name="Zhu L."/>
            <person name="Gill N."/>
            <person name="Joshi T."/>
            <person name="Libault M."/>
            <person name="Sethuraman A."/>
            <person name="Zhang X."/>
            <person name="Shinozaki K."/>
            <person name="Nguyen H."/>
            <person name="Wing R."/>
            <person name="Cregan P."/>
            <person name="Specht J."/>
            <person name="Grimwood J."/>
            <person name="Rokhsar D."/>
            <person name="Stacey G."/>
            <person name="Shoemaker R."/>
            <person name="Jackson S."/>
        </authorList>
    </citation>
    <scope>NUCLEOTIDE SEQUENCE</scope>
    <source>
        <tissue evidence="4">Callus</tissue>
    </source>
</reference>
<sequence>MGILSDHHHNQKHHHRRHHQHHHHMSFHLHIPHLHFHHHHQHEKKEDLKDIPKGCLAILVGQGEEQQRFVVPVMYMNHPLFMQLLKEAEEEYGFDQKGPITIPCHVEHFRTVQGLIDRDKSLHHGQHHHHAWCFKV</sequence>
<evidence type="ECO:0000313" key="4">
    <source>
        <dbReference type="EMBL" id="KRH53592.1"/>
    </source>
</evidence>
<dbReference type="GO" id="GO:0009733">
    <property type="term" value="P:response to auxin"/>
    <property type="evidence" value="ECO:0007669"/>
    <property type="project" value="InterPro"/>
</dbReference>
<dbReference type="EnsemblPlants" id="KRH53592">
    <property type="protein sequence ID" value="KRH53592"/>
    <property type="gene ID" value="GLYMA_06G134000"/>
</dbReference>